<dbReference type="AlphaFoldDB" id="A0A6U3TD49"/>
<evidence type="ECO:0000313" key="3">
    <source>
        <dbReference type="EMBL" id="CAD9428905.1"/>
    </source>
</evidence>
<organism evidence="3">
    <name type="scientific">Octactis speculum</name>
    <dbReference type="NCBI Taxonomy" id="3111310"/>
    <lineage>
        <taxon>Eukaryota</taxon>
        <taxon>Sar</taxon>
        <taxon>Stramenopiles</taxon>
        <taxon>Ochrophyta</taxon>
        <taxon>Dictyochophyceae</taxon>
        <taxon>Dictyochales</taxon>
        <taxon>Dictyochaceae</taxon>
        <taxon>Octactis</taxon>
    </lineage>
</organism>
<proteinExistence type="predicted"/>
<dbReference type="EMBL" id="HBGS01030462">
    <property type="protein sequence ID" value="CAD9428902.1"/>
    <property type="molecule type" value="Transcribed_RNA"/>
</dbReference>
<sequence length="269" mass="30334">MPLPDQTLRDSFSLRQFKEPSDQLKRSLPKIGSTIDFGKINEVTGLQAIRGVVVSTELNDNDKWEVQVRYEEDGIFKNTTVMGFQANPVDFDQFSESELDTQTLPRVGSTLNFGKIDLLTGFEMSKSGKVVSTRQDNNGKWEVCVEYMEDGKIETSKLMAFKPKVIQRMCSNVVINSMNRSCNNQHFSATVIQQVVRKHLLSLSSSGIDLSLSAADVEEAEQAEKEIAGLESRSMLLQLKNTRSKQKISVIEDEIKKLDSEYQLLKLKL</sequence>
<accession>A0A6U3TD49</accession>
<protein>
    <submittedName>
        <fullName evidence="3">Uncharacterized protein</fullName>
    </submittedName>
</protein>
<dbReference type="EMBL" id="HBGS01030463">
    <property type="protein sequence ID" value="CAD9428905.1"/>
    <property type="molecule type" value="Transcribed_RNA"/>
</dbReference>
<reference evidence="3" key="1">
    <citation type="submission" date="2021-01" db="EMBL/GenBank/DDBJ databases">
        <authorList>
            <person name="Corre E."/>
            <person name="Pelletier E."/>
            <person name="Niang G."/>
            <person name="Scheremetjew M."/>
            <person name="Finn R."/>
            <person name="Kale V."/>
            <person name="Holt S."/>
            <person name="Cochrane G."/>
            <person name="Meng A."/>
            <person name="Brown T."/>
            <person name="Cohen L."/>
        </authorList>
    </citation>
    <scope>NUCLEOTIDE SEQUENCE</scope>
    <source>
        <strain evidence="3">CCMP1381</strain>
    </source>
</reference>
<evidence type="ECO:0000256" key="1">
    <source>
        <dbReference type="SAM" id="Coils"/>
    </source>
</evidence>
<gene>
    <name evidence="2" type="ORF">DSPE1174_LOCUS15537</name>
    <name evidence="3" type="ORF">DSPE1174_LOCUS15538</name>
</gene>
<name>A0A6U3TD49_9STRA</name>
<evidence type="ECO:0000313" key="2">
    <source>
        <dbReference type="EMBL" id="CAD9428902.1"/>
    </source>
</evidence>
<feature type="coiled-coil region" evidence="1">
    <location>
        <begin position="213"/>
        <end position="268"/>
    </location>
</feature>
<keyword evidence="1" id="KW-0175">Coiled coil</keyword>